<dbReference type="InterPro" id="IPR010869">
    <property type="entry name" value="DUF1501"/>
</dbReference>
<gene>
    <name evidence="1" type="ORF">AB1207_11780</name>
</gene>
<dbReference type="Proteomes" id="UP001555826">
    <property type="component" value="Unassembled WGS sequence"/>
</dbReference>
<keyword evidence="2" id="KW-1185">Reference proteome</keyword>
<comment type="caution">
    <text evidence="1">The sequence shown here is derived from an EMBL/GenBank/DDBJ whole genome shotgun (WGS) entry which is preliminary data.</text>
</comment>
<dbReference type="EMBL" id="JBFNQN010000007">
    <property type="protein sequence ID" value="MEW9265431.1"/>
    <property type="molecule type" value="Genomic_DNA"/>
</dbReference>
<dbReference type="PANTHER" id="PTHR43737">
    <property type="entry name" value="BLL7424 PROTEIN"/>
    <property type="match status" value="1"/>
</dbReference>
<dbReference type="RefSeq" id="WP_367638502.1">
    <property type="nucleotide sequence ID" value="NZ_JBFNQN010000007.1"/>
</dbReference>
<proteinExistence type="predicted"/>
<dbReference type="PROSITE" id="PS51318">
    <property type="entry name" value="TAT"/>
    <property type="match status" value="1"/>
</dbReference>
<accession>A0ABV3P722</accession>
<organism evidence="1 2">
    <name type="scientific">Kineococcus endophyticus</name>
    <dbReference type="NCBI Taxonomy" id="1181883"/>
    <lineage>
        <taxon>Bacteria</taxon>
        <taxon>Bacillati</taxon>
        <taxon>Actinomycetota</taxon>
        <taxon>Actinomycetes</taxon>
        <taxon>Kineosporiales</taxon>
        <taxon>Kineosporiaceae</taxon>
        <taxon>Kineococcus</taxon>
    </lineage>
</organism>
<dbReference type="InterPro" id="IPR006311">
    <property type="entry name" value="TAT_signal"/>
</dbReference>
<evidence type="ECO:0000313" key="2">
    <source>
        <dbReference type="Proteomes" id="UP001555826"/>
    </source>
</evidence>
<dbReference type="Pfam" id="PF07394">
    <property type="entry name" value="DUF1501"/>
    <property type="match status" value="1"/>
</dbReference>
<protein>
    <submittedName>
        <fullName evidence="1">DUF1501 domain-containing protein</fullName>
    </submittedName>
</protein>
<name>A0ABV3P722_9ACTN</name>
<reference evidence="1 2" key="1">
    <citation type="submission" date="2024-07" db="EMBL/GenBank/DDBJ databases">
        <authorList>
            <person name="Thanompreechachai J."/>
            <person name="Duangmal K."/>
        </authorList>
    </citation>
    <scope>NUCLEOTIDE SEQUENCE [LARGE SCALE GENOMIC DNA]</scope>
    <source>
        <strain evidence="1 2">KCTC 19886</strain>
    </source>
</reference>
<dbReference type="PANTHER" id="PTHR43737:SF1">
    <property type="entry name" value="DUF1501 DOMAIN-CONTAINING PROTEIN"/>
    <property type="match status" value="1"/>
</dbReference>
<evidence type="ECO:0000313" key="1">
    <source>
        <dbReference type="EMBL" id="MEW9265431.1"/>
    </source>
</evidence>
<sequence>MSTASTSGTANDPRCGCAEGSRLTSRRTVLRAALAAAATGVTTYAVGDVSTQVSFAAPGWNGETLVVLSLHGGFDGLSAVVPGGDGAYYAARPTIAVPRSTLLGLDQMFGLHPAMAPLVPFWKNGTFGVVHAVGQSDPTRSHFAAMEQMETAAPGSSVRTGWIDRTIGSLGTGSVLGAVGISNQQPRSFAGPAPKTTTTSLDGFSLIGPGDDRPTWHAALRRMHTGARPEVAAPATTLLSAMEDVAKLPGRTAGPANGAAYPDSDLGRALAQAAVLKKSGAPVQVIALDYGDWDMHAGLGRVDGGWMRDKLTELSSALAAFATDLGSAFGSTTLVTLSEFGRRVGENASGGLDHGHGNAVLLLGGGVVGGRVHGVWPGLGADRLVDGDLAGTTDYRSVIGEVLQKRCGAGSLGTIFPGFGGSPLGVVRAR</sequence>